<sequence>MSNGYPKTTKMTNLDQYVSRLSLDNNWRKADLTFHFEKFRYFALYDPTVSVGGSDEGYNVSNVENGSNVSGN</sequence>
<reference evidence="2" key="2">
    <citation type="journal article" date="2021" name="Genome Biol. Evol.">
        <title>Developing a high-quality reference genome for a parasitic bivalve with doubly uniparental inheritance (Bivalvia: Unionida).</title>
        <authorList>
            <person name="Smith C.H."/>
        </authorList>
    </citation>
    <scope>NUCLEOTIDE SEQUENCE</scope>
    <source>
        <strain evidence="2">CHS0354</strain>
        <tissue evidence="2">Mantle</tissue>
    </source>
</reference>
<protein>
    <submittedName>
        <fullName evidence="2">Uncharacterized protein</fullName>
    </submittedName>
</protein>
<dbReference type="AlphaFoldDB" id="A0AAE0SWH0"/>
<dbReference type="EMBL" id="JAEAOA010000627">
    <property type="protein sequence ID" value="KAK3599352.1"/>
    <property type="molecule type" value="Genomic_DNA"/>
</dbReference>
<evidence type="ECO:0000313" key="3">
    <source>
        <dbReference type="Proteomes" id="UP001195483"/>
    </source>
</evidence>
<gene>
    <name evidence="2" type="ORF">CHS0354_009851</name>
</gene>
<name>A0AAE0SWH0_9BIVA</name>
<evidence type="ECO:0000256" key="1">
    <source>
        <dbReference type="SAM" id="MobiDB-lite"/>
    </source>
</evidence>
<comment type="caution">
    <text evidence="2">The sequence shown here is derived from an EMBL/GenBank/DDBJ whole genome shotgun (WGS) entry which is preliminary data.</text>
</comment>
<reference evidence="2" key="3">
    <citation type="submission" date="2023-05" db="EMBL/GenBank/DDBJ databases">
        <authorList>
            <person name="Smith C.H."/>
        </authorList>
    </citation>
    <scope>NUCLEOTIDE SEQUENCE</scope>
    <source>
        <strain evidence="2">CHS0354</strain>
        <tissue evidence="2">Mantle</tissue>
    </source>
</reference>
<feature type="region of interest" description="Disordered" evidence="1">
    <location>
        <begin position="53"/>
        <end position="72"/>
    </location>
</feature>
<evidence type="ECO:0000313" key="2">
    <source>
        <dbReference type="EMBL" id="KAK3599352.1"/>
    </source>
</evidence>
<dbReference type="Proteomes" id="UP001195483">
    <property type="component" value="Unassembled WGS sequence"/>
</dbReference>
<reference evidence="2" key="1">
    <citation type="journal article" date="2021" name="Genome Biol. Evol.">
        <title>A High-Quality Reference Genome for a Parasitic Bivalve with Doubly Uniparental Inheritance (Bivalvia: Unionida).</title>
        <authorList>
            <person name="Smith C.H."/>
        </authorList>
    </citation>
    <scope>NUCLEOTIDE SEQUENCE</scope>
    <source>
        <strain evidence="2">CHS0354</strain>
    </source>
</reference>
<feature type="non-terminal residue" evidence="2">
    <location>
        <position position="72"/>
    </location>
</feature>
<accession>A0AAE0SWH0</accession>
<keyword evidence="3" id="KW-1185">Reference proteome</keyword>
<proteinExistence type="predicted"/>
<feature type="compositionally biased region" description="Low complexity" evidence="1">
    <location>
        <begin position="57"/>
        <end position="72"/>
    </location>
</feature>
<organism evidence="2 3">
    <name type="scientific">Potamilus streckersoni</name>
    <dbReference type="NCBI Taxonomy" id="2493646"/>
    <lineage>
        <taxon>Eukaryota</taxon>
        <taxon>Metazoa</taxon>
        <taxon>Spiralia</taxon>
        <taxon>Lophotrochozoa</taxon>
        <taxon>Mollusca</taxon>
        <taxon>Bivalvia</taxon>
        <taxon>Autobranchia</taxon>
        <taxon>Heteroconchia</taxon>
        <taxon>Palaeoheterodonta</taxon>
        <taxon>Unionida</taxon>
        <taxon>Unionoidea</taxon>
        <taxon>Unionidae</taxon>
        <taxon>Ambleminae</taxon>
        <taxon>Lampsilini</taxon>
        <taxon>Potamilus</taxon>
    </lineage>
</organism>